<evidence type="ECO:0000313" key="3">
    <source>
        <dbReference type="Proteomes" id="UP000651977"/>
    </source>
</evidence>
<dbReference type="InterPro" id="IPR038740">
    <property type="entry name" value="BioF2-like_GNAT_dom"/>
</dbReference>
<organism evidence="2 3">
    <name type="scientific">Agarivorans gilvus</name>
    <dbReference type="NCBI Taxonomy" id="680279"/>
    <lineage>
        <taxon>Bacteria</taxon>
        <taxon>Pseudomonadati</taxon>
        <taxon>Pseudomonadota</taxon>
        <taxon>Gammaproteobacteria</taxon>
        <taxon>Alteromonadales</taxon>
        <taxon>Alteromonadaceae</taxon>
        <taxon>Agarivorans</taxon>
    </lineage>
</organism>
<dbReference type="InterPro" id="IPR016181">
    <property type="entry name" value="Acyl_CoA_acyltransferase"/>
</dbReference>
<dbReference type="Pfam" id="PF13480">
    <property type="entry name" value="Acetyltransf_6"/>
    <property type="match status" value="1"/>
</dbReference>
<keyword evidence="3" id="KW-1185">Reference proteome</keyword>
<feature type="domain" description="BioF2-like acetyltransferase" evidence="1">
    <location>
        <begin position="177"/>
        <end position="318"/>
    </location>
</feature>
<dbReference type="EMBL" id="BMDY01000036">
    <property type="protein sequence ID" value="GGB20671.1"/>
    <property type="molecule type" value="Genomic_DNA"/>
</dbReference>
<accession>A0ABQ1I929</accession>
<protein>
    <recommendedName>
        <fullName evidence="1">BioF2-like acetyltransferase domain-containing protein</fullName>
    </recommendedName>
</protein>
<dbReference type="RefSeq" id="WP_055734053.1">
    <property type="nucleotide sequence ID" value="NZ_BMDY01000036.1"/>
</dbReference>
<dbReference type="Gene3D" id="3.40.630.30">
    <property type="match status" value="1"/>
</dbReference>
<dbReference type="Proteomes" id="UP000651977">
    <property type="component" value="Unassembled WGS sequence"/>
</dbReference>
<proteinExistence type="predicted"/>
<evidence type="ECO:0000313" key="2">
    <source>
        <dbReference type="EMBL" id="GGB20671.1"/>
    </source>
</evidence>
<reference evidence="3" key="1">
    <citation type="journal article" date="2019" name="Int. J. Syst. Evol. Microbiol.">
        <title>The Global Catalogue of Microorganisms (GCM) 10K type strain sequencing project: providing services to taxonomists for standard genome sequencing and annotation.</title>
        <authorList>
            <consortium name="The Broad Institute Genomics Platform"/>
            <consortium name="The Broad Institute Genome Sequencing Center for Infectious Disease"/>
            <person name="Wu L."/>
            <person name="Ma J."/>
        </authorList>
    </citation>
    <scope>NUCLEOTIDE SEQUENCE [LARGE SCALE GENOMIC DNA]</scope>
    <source>
        <strain evidence="3">CGMCC 1.10131</strain>
    </source>
</reference>
<dbReference type="SUPFAM" id="SSF55729">
    <property type="entry name" value="Acyl-CoA N-acyltransferases (Nat)"/>
    <property type="match status" value="1"/>
</dbReference>
<name>A0ABQ1I929_9ALTE</name>
<sequence length="350" mass="40654">MPERSNIQWQEISQLDRLFSLDAQWKNLASLCGSHLFNRPEWLRLWSTQFWDKHCKLHCLAGFVDGKLVALAPFYIRQLGQLLKLRRLHFLGQGEAEEAELAAEYPDLLVQPEYYAQAKAYITQWLAALRFDELHVRALVEGSLLHQLLAQWSTCCESKATAYSVRPSLWSCEQLGRNARSKWRRSEKKLAKLGAEFKWLSAQQVEQYWPQLVAMHQARWQELGQLGAFADPRFLSFHQQLRQQYPEQIAMSGIFVKQQAVALNYYLRSSECACFYQSGWQQAYRECSPGFALHVWSILHSPAKRYDFMMGNQGQSYKAQFGCDEINLVTLHLIQSPGRRALFKLVSKVL</sequence>
<evidence type="ECO:0000259" key="1">
    <source>
        <dbReference type="Pfam" id="PF13480"/>
    </source>
</evidence>
<comment type="caution">
    <text evidence="2">The sequence shown here is derived from an EMBL/GenBank/DDBJ whole genome shotgun (WGS) entry which is preliminary data.</text>
</comment>
<gene>
    <name evidence="2" type="ORF">GCM10007414_37590</name>
</gene>